<dbReference type="PROSITE" id="PS51419">
    <property type="entry name" value="RAB"/>
    <property type="match status" value="1"/>
</dbReference>
<organism evidence="4 5">
    <name type="scientific">Paramecium pentaurelia</name>
    <dbReference type="NCBI Taxonomy" id="43138"/>
    <lineage>
        <taxon>Eukaryota</taxon>
        <taxon>Sar</taxon>
        <taxon>Alveolata</taxon>
        <taxon>Ciliophora</taxon>
        <taxon>Intramacronucleata</taxon>
        <taxon>Oligohymenophorea</taxon>
        <taxon>Peniculida</taxon>
        <taxon>Parameciidae</taxon>
        <taxon>Paramecium</taxon>
    </lineage>
</organism>
<dbReference type="EMBL" id="CAJJDO010000114">
    <property type="protein sequence ID" value="CAD8197055.1"/>
    <property type="molecule type" value="Genomic_DNA"/>
</dbReference>
<accession>A0A8S1X7I7</accession>
<sequence length="171" mass="19309">MKFIIIADTFVFLFNSLNLKQIRFIGAILVFDVTQRSSFQGVTKWYQEIKGYACDKIQIALVANKIDIDGKRIITTDEVQKIAKENDLAYFETSGKTGQNVDTLFETMAQTILQRIESGEIDTSLEMYGIKVGPGIANVQKQQKSQQDSQNLKLQTGYQPPLKNKKQEGCC</sequence>
<evidence type="ECO:0000256" key="2">
    <source>
        <dbReference type="ARBA" id="ARBA00023134"/>
    </source>
</evidence>
<protein>
    <submittedName>
        <fullName evidence="4">Uncharacterized protein</fullName>
    </submittedName>
</protein>
<keyword evidence="2" id="KW-0342">GTP-binding</keyword>
<dbReference type="Pfam" id="PF00071">
    <property type="entry name" value="Ras"/>
    <property type="match status" value="1"/>
</dbReference>
<keyword evidence="1" id="KW-0547">Nucleotide-binding</keyword>
<proteinExistence type="predicted"/>
<dbReference type="Proteomes" id="UP000689195">
    <property type="component" value="Unassembled WGS sequence"/>
</dbReference>
<dbReference type="OrthoDB" id="9989112at2759"/>
<dbReference type="InterPro" id="IPR001806">
    <property type="entry name" value="Small_GTPase"/>
</dbReference>
<dbReference type="GO" id="GO:0003924">
    <property type="term" value="F:GTPase activity"/>
    <property type="evidence" value="ECO:0007669"/>
    <property type="project" value="InterPro"/>
</dbReference>
<dbReference type="GO" id="GO:0005525">
    <property type="term" value="F:GTP binding"/>
    <property type="evidence" value="ECO:0007669"/>
    <property type="project" value="UniProtKB-KW"/>
</dbReference>
<feature type="compositionally biased region" description="Low complexity" evidence="3">
    <location>
        <begin position="140"/>
        <end position="155"/>
    </location>
</feature>
<feature type="region of interest" description="Disordered" evidence="3">
    <location>
        <begin position="140"/>
        <end position="171"/>
    </location>
</feature>
<keyword evidence="5" id="KW-1185">Reference proteome</keyword>
<dbReference type="SMART" id="SM00175">
    <property type="entry name" value="RAB"/>
    <property type="match status" value="1"/>
</dbReference>
<dbReference type="CDD" id="cd00154">
    <property type="entry name" value="Rab"/>
    <property type="match status" value="1"/>
</dbReference>
<evidence type="ECO:0000313" key="4">
    <source>
        <dbReference type="EMBL" id="CAD8197055.1"/>
    </source>
</evidence>
<dbReference type="InterPro" id="IPR050305">
    <property type="entry name" value="Small_GTPase_Rab"/>
</dbReference>
<dbReference type="PANTHER" id="PTHR47980">
    <property type="entry name" value="LD44762P"/>
    <property type="match status" value="1"/>
</dbReference>
<dbReference type="SMART" id="SM00173">
    <property type="entry name" value="RAS"/>
    <property type="match status" value="1"/>
</dbReference>
<evidence type="ECO:0000313" key="5">
    <source>
        <dbReference type="Proteomes" id="UP000689195"/>
    </source>
</evidence>
<dbReference type="AlphaFoldDB" id="A0A8S1X7I7"/>
<reference evidence="4" key="1">
    <citation type="submission" date="2021-01" db="EMBL/GenBank/DDBJ databases">
        <authorList>
            <consortium name="Genoscope - CEA"/>
            <person name="William W."/>
        </authorList>
    </citation>
    <scope>NUCLEOTIDE SEQUENCE</scope>
</reference>
<comment type="caution">
    <text evidence="4">The sequence shown here is derived from an EMBL/GenBank/DDBJ whole genome shotgun (WGS) entry which is preliminary data.</text>
</comment>
<dbReference type="SMART" id="SM00174">
    <property type="entry name" value="RHO"/>
    <property type="match status" value="1"/>
</dbReference>
<dbReference type="PROSITE" id="PS51421">
    <property type="entry name" value="RAS"/>
    <property type="match status" value="1"/>
</dbReference>
<evidence type="ECO:0000256" key="3">
    <source>
        <dbReference type="SAM" id="MobiDB-lite"/>
    </source>
</evidence>
<gene>
    <name evidence="4" type="ORF">PPENT_87.1.T1140090</name>
</gene>
<name>A0A8S1X7I7_9CILI</name>
<evidence type="ECO:0000256" key="1">
    <source>
        <dbReference type="ARBA" id="ARBA00022741"/>
    </source>
</evidence>